<evidence type="ECO:0000256" key="1">
    <source>
        <dbReference type="SAM" id="Phobius"/>
    </source>
</evidence>
<keyword evidence="1" id="KW-0812">Transmembrane</keyword>
<accession>A0A2S6N8T8</accession>
<dbReference type="AlphaFoldDB" id="A0A2S6N8T8"/>
<feature type="transmembrane region" description="Helical" evidence="1">
    <location>
        <begin position="20"/>
        <end position="37"/>
    </location>
</feature>
<sequence length="147" mass="16609">MNDILAHPTWLLTVLADPPWLITAYTAAAILVTFNEVRLRFRRSEFNAAKNGWLALQLFHLFALAALWVIIGGLLYYSLATQPVYMQAIGGAVMLVVAFGSLRYMGRSENRVRNSPSTSWLLWPVFAVFSMVVAYTEAWNWILALRA</sequence>
<comment type="caution">
    <text evidence="2">The sequence shown here is derived from an EMBL/GenBank/DDBJ whole genome shotgun (WGS) entry which is preliminary data.</text>
</comment>
<proteinExistence type="predicted"/>
<evidence type="ECO:0000313" key="2">
    <source>
        <dbReference type="EMBL" id="PPQ31033.1"/>
    </source>
</evidence>
<dbReference type="Proteomes" id="UP000239724">
    <property type="component" value="Unassembled WGS sequence"/>
</dbReference>
<keyword evidence="3" id="KW-1185">Reference proteome</keyword>
<feature type="transmembrane region" description="Helical" evidence="1">
    <location>
        <begin position="58"/>
        <end position="79"/>
    </location>
</feature>
<feature type="transmembrane region" description="Helical" evidence="1">
    <location>
        <begin position="118"/>
        <end position="136"/>
    </location>
</feature>
<dbReference type="EMBL" id="NHRY01000199">
    <property type="protein sequence ID" value="PPQ31033.1"/>
    <property type="molecule type" value="Genomic_DNA"/>
</dbReference>
<organism evidence="2 3">
    <name type="scientific">Rhodopila globiformis</name>
    <name type="common">Rhodopseudomonas globiformis</name>
    <dbReference type="NCBI Taxonomy" id="1071"/>
    <lineage>
        <taxon>Bacteria</taxon>
        <taxon>Pseudomonadati</taxon>
        <taxon>Pseudomonadota</taxon>
        <taxon>Alphaproteobacteria</taxon>
        <taxon>Acetobacterales</taxon>
        <taxon>Acetobacteraceae</taxon>
        <taxon>Rhodopila</taxon>
    </lineage>
</organism>
<keyword evidence="1" id="KW-0472">Membrane</keyword>
<protein>
    <submittedName>
        <fullName evidence="2">Uncharacterized protein</fullName>
    </submittedName>
</protein>
<gene>
    <name evidence="2" type="ORF">CCS01_18140</name>
</gene>
<name>A0A2S6N8T8_RHOGL</name>
<dbReference type="RefSeq" id="WP_104520233.1">
    <property type="nucleotide sequence ID" value="NZ_NHRY01000199.1"/>
</dbReference>
<feature type="transmembrane region" description="Helical" evidence="1">
    <location>
        <begin position="85"/>
        <end position="106"/>
    </location>
</feature>
<keyword evidence="1" id="KW-1133">Transmembrane helix</keyword>
<reference evidence="2 3" key="1">
    <citation type="journal article" date="2018" name="Arch. Microbiol.">
        <title>New insights into the metabolic potential of the phototrophic purple bacterium Rhodopila globiformis DSM 161(T) from its draft genome sequence and evidence for a vanadium-dependent nitrogenase.</title>
        <authorList>
            <person name="Imhoff J.F."/>
            <person name="Rahn T."/>
            <person name="Kunzel S."/>
            <person name="Neulinger S.C."/>
        </authorList>
    </citation>
    <scope>NUCLEOTIDE SEQUENCE [LARGE SCALE GENOMIC DNA]</scope>
    <source>
        <strain evidence="2 3">DSM 161</strain>
    </source>
</reference>
<evidence type="ECO:0000313" key="3">
    <source>
        <dbReference type="Proteomes" id="UP000239724"/>
    </source>
</evidence>